<evidence type="ECO:0000256" key="1">
    <source>
        <dbReference type="ARBA" id="ARBA00001966"/>
    </source>
</evidence>
<dbReference type="RefSeq" id="WP_003488076.1">
    <property type="nucleotide sequence ID" value="NZ_JXSU01000009.1"/>
</dbReference>
<dbReference type="InterPro" id="IPR047678">
    <property type="entry name" value="YjiM-like"/>
</dbReference>
<dbReference type="PANTHER" id="PTHR30548">
    <property type="entry name" value="2-HYDROXYGLUTARYL-COA DEHYDRATASE, D-COMPONENT-RELATED"/>
    <property type="match status" value="1"/>
</dbReference>
<evidence type="ECO:0000313" key="5">
    <source>
        <dbReference type="EMBL" id="KIS21912.1"/>
    </source>
</evidence>
<dbReference type="GO" id="GO:0016836">
    <property type="term" value="F:hydro-lyase activity"/>
    <property type="evidence" value="ECO:0007669"/>
    <property type="project" value="UniProtKB-ARBA"/>
</dbReference>
<dbReference type="OrthoDB" id="9810278at2"/>
<keyword evidence="3" id="KW-0411">Iron-sulfur</keyword>
<comment type="cofactor">
    <cofactor evidence="1">
        <name>[4Fe-4S] cluster</name>
        <dbReference type="ChEBI" id="CHEBI:49883"/>
    </cofactor>
</comment>
<evidence type="ECO:0000256" key="2">
    <source>
        <dbReference type="ARBA" id="ARBA00005806"/>
    </source>
</evidence>
<evidence type="ECO:0000256" key="3">
    <source>
        <dbReference type="ARBA" id="ARBA00023014"/>
    </source>
</evidence>
<dbReference type="HOGENOM" id="CLU_053697_1_1_9"/>
<dbReference type="Proteomes" id="UP000032250">
    <property type="component" value="Unassembled WGS sequence"/>
</dbReference>
<keyword evidence="4" id="KW-0175">Coiled coil</keyword>
<keyword evidence="3" id="KW-0408">Iron</keyword>
<sequence length="382" mass="43485">MNNLPAKFDEFSEARRNGFITVKNLKDEGKKVVGVFCTYTPWEIISASGATVVALCGKNDEAIPDAEKVLPRNLCPLIKASYGFAITEKCPYTYFSDLIVGETTCDGKKKMYEYLNDIRPVHVMQLPQISTGEDAYNLWRNEIVRLKERLEKEFNVKITEENIREMIKLRNKERQALREFYELGKMCPPPVTGLEIMKVLNGASFKWDKEEEIESLKSMIKDAKDKYEKGERKVCKDAKRILITGCPMGEGTEKIIRLIEENGGNVVVFENCSGVKEIEKLVDEEKDPIDAITEKYLAIGCSCMSPNTNRLNLLSELIDDYKVDGVVDVILQACHTYNVETQSVKEFVNNEKNVPYMSIETDYSQTDIGQLKTRIAAFIEML</sequence>
<feature type="coiled-coil region" evidence="4">
    <location>
        <begin position="206"/>
        <end position="233"/>
    </location>
</feature>
<organism evidence="5 6">
    <name type="scientific">Clostridium botulinum B2 450</name>
    <dbReference type="NCBI Taxonomy" id="1379739"/>
    <lineage>
        <taxon>Bacteria</taxon>
        <taxon>Bacillati</taxon>
        <taxon>Bacillota</taxon>
        <taxon>Clostridia</taxon>
        <taxon>Eubacteriales</taxon>
        <taxon>Clostridiaceae</taxon>
        <taxon>Clostridium</taxon>
    </lineage>
</organism>
<comment type="caution">
    <text evidence="5">The sequence shown here is derived from an EMBL/GenBank/DDBJ whole genome shotgun (WGS) entry which is preliminary data.</text>
</comment>
<keyword evidence="3" id="KW-0479">Metal-binding</keyword>
<dbReference type="InterPro" id="IPR010327">
    <property type="entry name" value="FldB/FldC_alpha/beta"/>
</dbReference>
<evidence type="ECO:0000313" key="6">
    <source>
        <dbReference type="Proteomes" id="UP000032250"/>
    </source>
</evidence>
<dbReference type="Gene3D" id="3.40.50.11890">
    <property type="match status" value="1"/>
</dbReference>
<name>A0A0D1BPQ5_CLOBO</name>
<dbReference type="PATRIC" id="fig|1379739.3.peg.4172"/>
<dbReference type="Gene3D" id="1.20.1270.370">
    <property type="match status" value="1"/>
</dbReference>
<evidence type="ECO:0008006" key="7">
    <source>
        <dbReference type="Google" id="ProtNLM"/>
    </source>
</evidence>
<dbReference type="NCBIfam" id="NF040772">
    <property type="entry name" value="double_cubane"/>
    <property type="match status" value="1"/>
</dbReference>
<reference evidence="5 6" key="1">
    <citation type="submission" date="2014-06" db="EMBL/GenBank/DDBJ databases">
        <title>Genome characterization of distinct group I Clostridium botulinum lineages.</title>
        <authorList>
            <person name="Giordani F."/>
            <person name="Anselmo A."/>
            <person name="Fillo S."/>
            <person name="Palozzi A.M."/>
            <person name="Fortunato A."/>
            <person name="Gentile B."/>
            <person name="Ciammaruconi A."/>
            <person name="Anniballi F."/>
            <person name="De Medici D."/>
            <person name="Lista F."/>
        </authorList>
    </citation>
    <scope>NUCLEOTIDE SEQUENCE [LARGE SCALE GENOMIC DNA]</scope>
    <source>
        <strain evidence="5 6">B2 450</strain>
    </source>
</reference>
<proteinExistence type="inferred from homology"/>
<evidence type="ECO:0000256" key="4">
    <source>
        <dbReference type="SAM" id="Coils"/>
    </source>
</evidence>
<dbReference type="EMBL" id="JXSU01000009">
    <property type="protein sequence ID" value="KIS21912.1"/>
    <property type="molecule type" value="Genomic_DNA"/>
</dbReference>
<dbReference type="Gene3D" id="3.40.50.11900">
    <property type="match status" value="1"/>
</dbReference>
<dbReference type="PANTHER" id="PTHR30548:SF6">
    <property type="entry name" value="DEHYDRATASE SUBUNIT YJIM-RELATED"/>
    <property type="match status" value="1"/>
</dbReference>
<dbReference type="Pfam" id="PF06050">
    <property type="entry name" value="HGD-D"/>
    <property type="match status" value="1"/>
</dbReference>
<accession>A0A0D1BPQ5</accession>
<dbReference type="GO" id="GO:0051536">
    <property type="term" value="F:iron-sulfur cluster binding"/>
    <property type="evidence" value="ECO:0007669"/>
    <property type="project" value="UniProtKB-KW"/>
</dbReference>
<protein>
    <recommendedName>
        <fullName evidence="7">2-hydroxyglutaryl-CoA dehydratase</fullName>
    </recommendedName>
</protein>
<dbReference type="AlphaFoldDB" id="A0A0D1BPQ5"/>
<gene>
    <name evidence="5" type="ORF">N495_19080</name>
</gene>
<comment type="similarity">
    <text evidence="2">Belongs to the FldB/FldC dehydratase alpha/beta subunit family.</text>
</comment>